<evidence type="ECO:0000313" key="5">
    <source>
        <dbReference type="Proteomes" id="UP001324427"/>
    </source>
</evidence>
<dbReference type="Pfam" id="PF20237">
    <property type="entry name" value="DUF6594"/>
    <property type="match status" value="1"/>
</dbReference>
<keyword evidence="5" id="KW-1185">Reference proteome</keyword>
<feature type="compositionally biased region" description="Acidic residues" evidence="1">
    <location>
        <begin position="109"/>
        <end position="124"/>
    </location>
</feature>
<organism evidence="4 5">
    <name type="scientific">Oleoguttula mirabilis</name>
    <dbReference type="NCBI Taxonomy" id="1507867"/>
    <lineage>
        <taxon>Eukaryota</taxon>
        <taxon>Fungi</taxon>
        <taxon>Dikarya</taxon>
        <taxon>Ascomycota</taxon>
        <taxon>Pezizomycotina</taxon>
        <taxon>Dothideomycetes</taxon>
        <taxon>Dothideomycetidae</taxon>
        <taxon>Mycosphaerellales</taxon>
        <taxon>Teratosphaeriaceae</taxon>
        <taxon>Oleoguttula</taxon>
    </lineage>
</organism>
<dbReference type="EMBL" id="JAVFHQ010000019">
    <property type="protein sequence ID" value="KAK4545412.1"/>
    <property type="molecule type" value="Genomic_DNA"/>
</dbReference>
<gene>
    <name evidence="4" type="ORF">LTR36_002762</name>
</gene>
<accession>A0AAV9JJS5</accession>
<feature type="region of interest" description="Disordered" evidence="1">
    <location>
        <begin position="1"/>
        <end position="20"/>
    </location>
</feature>
<proteinExistence type="predicted"/>
<sequence length="393" mass="43985">MFGLLSPSREEPWQRRPAVTARESTLSFFSTLKRSAFTFESQHISKIRLRVEPDVEAGAESSPPELVVPPSVGDKAPTKIADVGKGRIPDNIVPDLNVIAPTPPSSPPESEDEDGNQDDSDGDDDKIKVKVKWLFDEPQTVVLEEKESYDFLQNDGRWHRKPHVYEYNQSSARLLHKANPNLFYTLLQKDRKAPKKCVLNVATMQSIVIQTYQREITEAGKELLDGQMSVMLPQLLHNYCNALRDMDYMQEKAANGFDNDPFLLMTSKQMERELMQDHGLLDHVDSRDDLPPSLDEEDPRLPGVGRTARIHAAQLENRFNKLYSALGGGLALIVPMIIMRLETGTVSCLVTTSSCVLIFSLVIAYRSNMRPNDILAVTAAYTAVLVVFVGTTT</sequence>
<evidence type="ECO:0000256" key="2">
    <source>
        <dbReference type="SAM" id="Phobius"/>
    </source>
</evidence>
<feature type="compositionally biased region" description="Low complexity" evidence="1">
    <location>
        <begin position="60"/>
        <end position="72"/>
    </location>
</feature>
<feature type="transmembrane region" description="Helical" evidence="2">
    <location>
        <begin position="344"/>
        <end position="365"/>
    </location>
</feature>
<keyword evidence="2" id="KW-0812">Transmembrane</keyword>
<protein>
    <recommendedName>
        <fullName evidence="3">DUF6594 domain-containing protein</fullName>
    </recommendedName>
</protein>
<evidence type="ECO:0000259" key="3">
    <source>
        <dbReference type="Pfam" id="PF20237"/>
    </source>
</evidence>
<evidence type="ECO:0000313" key="4">
    <source>
        <dbReference type="EMBL" id="KAK4545412.1"/>
    </source>
</evidence>
<keyword evidence="2" id="KW-1133">Transmembrane helix</keyword>
<feature type="region of interest" description="Disordered" evidence="1">
    <location>
        <begin position="54"/>
        <end position="124"/>
    </location>
</feature>
<evidence type="ECO:0000256" key="1">
    <source>
        <dbReference type="SAM" id="MobiDB-lite"/>
    </source>
</evidence>
<comment type="caution">
    <text evidence="4">The sequence shown here is derived from an EMBL/GenBank/DDBJ whole genome shotgun (WGS) entry which is preliminary data.</text>
</comment>
<reference evidence="4 5" key="1">
    <citation type="submission" date="2021-11" db="EMBL/GenBank/DDBJ databases">
        <title>Black yeast isolated from Biological Soil Crust.</title>
        <authorList>
            <person name="Kurbessoian T."/>
        </authorList>
    </citation>
    <scope>NUCLEOTIDE SEQUENCE [LARGE SCALE GENOMIC DNA]</scope>
    <source>
        <strain evidence="4 5">CCFEE 5522</strain>
    </source>
</reference>
<dbReference type="AlphaFoldDB" id="A0AAV9JJS5"/>
<keyword evidence="2" id="KW-0472">Membrane</keyword>
<feature type="domain" description="DUF6594" evidence="3">
    <location>
        <begin position="309"/>
        <end position="386"/>
    </location>
</feature>
<dbReference type="InterPro" id="IPR046529">
    <property type="entry name" value="DUF6594"/>
</dbReference>
<dbReference type="Proteomes" id="UP001324427">
    <property type="component" value="Unassembled WGS sequence"/>
</dbReference>
<name>A0AAV9JJS5_9PEZI</name>
<feature type="transmembrane region" description="Helical" evidence="2">
    <location>
        <begin position="374"/>
        <end position="391"/>
    </location>
</feature>